<dbReference type="SUPFAM" id="SSF51182">
    <property type="entry name" value="RmlC-like cupins"/>
    <property type="match status" value="1"/>
</dbReference>
<evidence type="ECO:0000256" key="4">
    <source>
        <dbReference type="SAM" id="MobiDB-lite"/>
    </source>
</evidence>
<reference evidence="5" key="2">
    <citation type="journal article" date="2023" name="Microbiol Resour">
        <title>Decontamination and Annotation of the Draft Genome Sequence of the Oomycete Lagenidium giganteum ARSEF 373.</title>
        <authorList>
            <person name="Morgan W.R."/>
            <person name="Tartar A."/>
        </authorList>
    </citation>
    <scope>NUCLEOTIDE SEQUENCE</scope>
    <source>
        <strain evidence="5">ARSEF 373</strain>
    </source>
</reference>
<sequence>MERKDFPNSRLSLKQVETLLAPVIALCNLMTPEQFGIRAPSPVVARSMNEVHYWKLWESETIDIGIFFMPPNSVIPLHNHPGMSVVTRILYGCANVTSYDLIASEDQLTDKADKADSTDSQDKEEGTGDKDASNGNDSQKNDKGATYNDALDKRDVKWARVSREGDFVGESTMWLDPRRFNLHQIQANSDIGCALLDIMIPPYDNADRDCHHFEIVEERVKKDGKKKERIVKMLESVTSDHHNPQDDPESAPSSSASQAAAKSTSS</sequence>
<feature type="region of interest" description="Disordered" evidence="4">
    <location>
        <begin position="234"/>
        <end position="266"/>
    </location>
</feature>
<name>A0AAV2YIC5_9STRA</name>
<dbReference type="InterPro" id="IPR014710">
    <property type="entry name" value="RmlC-like_jellyroll"/>
</dbReference>
<accession>A0AAV2YIC5</accession>
<keyword evidence="1" id="KW-0479">Metal-binding</keyword>
<feature type="compositionally biased region" description="Low complexity" evidence="4">
    <location>
        <begin position="250"/>
        <end position="266"/>
    </location>
</feature>
<evidence type="ECO:0008006" key="7">
    <source>
        <dbReference type="Google" id="ProtNLM"/>
    </source>
</evidence>
<dbReference type="PANTHER" id="PTHR22966">
    <property type="entry name" value="2-AMINOETHANETHIOL DIOXYGENASE"/>
    <property type="match status" value="1"/>
</dbReference>
<reference evidence="5" key="1">
    <citation type="submission" date="2022-11" db="EMBL/GenBank/DDBJ databases">
        <authorList>
            <person name="Morgan W.R."/>
            <person name="Tartar A."/>
        </authorList>
    </citation>
    <scope>NUCLEOTIDE SEQUENCE</scope>
    <source>
        <strain evidence="5">ARSEF 373</strain>
    </source>
</reference>
<dbReference type="Proteomes" id="UP001146120">
    <property type="component" value="Unassembled WGS sequence"/>
</dbReference>
<protein>
    <recommendedName>
        <fullName evidence="7">Cysteine dioxygenase</fullName>
    </recommendedName>
</protein>
<organism evidence="5 6">
    <name type="scientific">Lagenidium giganteum</name>
    <dbReference type="NCBI Taxonomy" id="4803"/>
    <lineage>
        <taxon>Eukaryota</taxon>
        <taxon>Sar</taxon>
        <taxon>Stramenopiles</taxon>
        <taxon>Oomycota</taxon>
        <taxon>Peronosporomycetes</taxon>
        <taxon>Pythiales</taxon>
        <taxon>Pythiaceae</taxon>
    </lineage>
</organism>
<dbReference type="InterPro" id="IPR011051">
    <property type="entry name" value="RmlC_Cupin_sf"/>
</dbReference>
<dbReference type="Gene3D" id="2.60.120.10">
    <property type="entry name" value="Jelly Rolls"/>
    <property type="match status" value="1"/>
</dbReference>
<evidence type="ECO:0000256" key="2">
    <source>
        <dbReference type="ARBA" id="ARBA00023002"/>
    </source>
</evidence>
<feature type="region of interest" description="Disordered" evidence="4">
    <location>
        <begin position="110"/>
        <end position="148"/>
    </location>
</feature>
<dbReference type="EMBL" id="DAKRPA010000291">
    <property type="protein sequence ID" value="DAZ93795.1"/>
    <property type="molecule type" value="Genomic_DNA"/>
</dbReference>
<evidence type="ECO:0000313" key="6">
    <source>
        <dbReference type="Proteomes" id="UP001146120"/>
    </source>
</evidence>
<dbReference type="CDD" id="cd20289">
    <property type="entry name" value="cupin_ADO"/>
    <property type="match status" value="1"/>
</dbReference>
<keyword evidence="6" id="KW-1185">Reference proteome</keyword>
<dbReference type="GO" id="GO:0046872">
    <property type="term" value="F:metal ion binding"/>
    <property type="evidence" value="ECO:0007669"/>
    <property type="project" value="UniProtKB-KW"/>
</dbReference>
<dbReference type="PANTHER" id="PTHR22966:SF61">
    <property type="entry name" value="2-AMINOETHANETHIOL DIOXYGENASE"/>
    <property type="match status" value="1"/>
</dbReference>
<keyword evidence="3" id="KW-0408">Iron</keyword>
<evidence type="ECO:0000256" key="3">
    <source>
        <dbReference type="ARBA" id="ARBA00023004"/>
    </source>
</evidence>
<proteinExistence type="predicted"/>
<comment type="caution">
    <text evidence="5">The sequence shown here is derived from an EMBL/GenBank/DDBJ whole genome shotgun (WGS) entry which is preliminary data.</text>
</comment>
<gene>
    <name evidence="5" type="ORF">N0F65_009917</name>
</gene>
<evidence type="ECO:0000256" key="1">
    <source>
        <dbReference type="ARBA" id="ARBA00022723"/>
    </source>
</evidence>
<feature type="compositionally biased region" description="Basic and acidic residues" evidence="4">
    <location>
        <begin position="110"/>
        <end position="132"/>
    </location>
</feature>
<dbReference type="Pfam" id="PF07847">
    <property type="entry name" value="PCO_ADO"/>
    <property type="match status" value="1"/>
</dbReference>
<dbReference type="AlphaFoldDB" id="A0AAV2YIC5"/>
<dbReference type="GO" id="GO:0016702">
    <property type="term" value="F:oxidoreductase activity, acting on single donors with incorporation of molecular oxygen, incorporation of two atoms of oxygen"/>
    <property type="evidence" value="ECO:0007669"/>
    <property type="project" value="InterPro"/>
</dbReference>
<dbReference type="InterPro" id="IPR012864">
    <property type="entry name" value="PCO/ADO"/>
</dbReference>
<keyword evidence="2" id="KW-0560">Oxidoreductase</keyword>
<evidence type="ECO:0000313" key="5">
    <source>
        <dbReference type="EMBL" id="DAZ93795.1"/>
    </source>
</evidence>